<protein>
    <submittedName>
        <fullName evidence="8">Penicillin-binding transpeptidase domain-containing protein</fullName>
    </submittedName>
</protein>
<accession>A0ABY8C045</accession>
<evidence type="ECO:0000259" key="6">
    <source>
        <dbReference type="Pfam" id="PF03717"/>
    </source>
</evidence>
<feature type="domain" description="NTF2-like N-terminal transpeptidase" evidence="7">
    <location>
        <begin position="58"/>
        <end position="138"/>
    </location>
</feature>
<evidence type="ECO:0000313" key="9">
    <source>
        <dbReference type="Proteomes" id="UP001214553"/>
    </source>
</evidence>
<dbReference type="SUPFAM" id="SSF56519">
    <property type="entry name" value="Penicillin binding protein dimerisation domain"/>
    <property type="match status" value="1"/>
</dbReference>
<comment type="subcellular location">
    <subcellularLocation>
        <location evidence="1">Membrane</location>
    </subcellularLocation>
</comment>
<name>A0ABY8C045_9MICO</name>
<keyword evidence="3" id="KW-0472">Membrane</keyword>
<dbReference type="Gene3D" id="3.90.1310.10">
    <property type="entry name" value="Penicillin-binding protein 2a (Domain 2)"/>
    <property type="match status" value="1"/>
</dbReference>
<sequence length="625" mass="64882">MPISSPSRWTLRLAAAATLCVLASSLSACTATNEPDTAALRKALVSGDFSHVRLSGASASQAQEEYSGIVKGLGDMKPTVKIDAPDIEDDRGTAVAHWSWPAGAQKWTYTTTVKTTKKDGEWYVDWSPAIVQPDLHTGDVLRRTTQAPPRADILGSDGDALITSRPVVTYGIDKSHITLDQALASARELAPLVGVDADDFVGRVKSGGEKQFVQAITYREADVPSGAAHATDITGVLAMPGSMQLGPYRGFASPLLGAVGPVTAEIMEKNPGKYEATDTVGLSGLEQRYDERLRGTVGVQISRVPQAGDPTTLFTAEPKPGEPLQTTLDEHLQTIAESALKDIGPASALVAIRPSDGAILAAANGPGTGAFNAAMNGQVPPGSTFKMFDTLALLRAGLTPDSKVDCTDEAVVDGYKFVNDSWYPSSATGKIPLKTAIAQSCNTAMINARNKIGDVTDAAQSLGFGIADVPGVDSFPGQIPEAGSVTEAAADVIGQGKVLASPVAMAAGIASIQAGHTVVPTLFPSQQGKVPDSVTPLSTEEARQLKTIFRQPVVDGTAVVLKDVPGTPVIAKTGTAEFTQDGKSEVHAWMVAAQDDLAVAVFVDTGSSGADTAGPIAKEFLTAAR</sequence>
<dbReference type="InterPro" id="IPR005311">
    <property type="entry name" value="PBP_dimer"/>
</dbReference>
<evidence type="ECO:0000259" key="7">
    <source>
        <dbReference type="Pfam" id="PF05223"/>
    </source>
</evidence>
<dbReference type="PANTHER" id="PTHR30627">
    <property type="entry name" value="PEPTIDOGLYCAN D,D-TRANSPEPTIDASE"/>
    <property type="match status" value="1"/>
</dbReference>
<dbReference type="InterPro" id="IPR012338">
    <property type="entry name" value="Beta-lactam/transpept-like"/>
</dbReference>
<feature type="domain" description="Penicillin-binding protein transpeptidase" evidence="5">
    <location>
        <begin position="349"/>
        <end position="621"/>
    </location>
</feature>
<comment type="similarity">
    <text evidence="2">Belongs to the transpeptidase family.</text>
</comment>
<dbReference type="InterPro" id="IPR036138">
    <property type="entry name" value="PBP_dimer_sf"/>
</dbReference>
<evidence type="ECO:0000256" key="3">
    <source>
        <dbReference type="ARBA" id="ARBA00023136"/>
    </source>
</evidence>
<evidence type="ECO:0000256" key="2">
    <source>
        <dbReference type="ARBA" id="ARBA00007171"/>
    </source>
</evidence>
<feature type="domain" description="Penicillin-binding protein dimerisation" evidence="6">
    <location>
        <begin position="146"/>
        <end position="310"/>
    </location>
</feature>
<gene>
    <name evidence="8" type="ORF">PU630_15900</name>
</gene>
<dbReference type="InterPro" id="IPR007887">
    <property type="entry name" value="MecA_N"/>
</dbReference>
<proteinExistence type="inferred from homology"/>
<dbReference type="Proteomes" id="UP001214553">
    <property type="component" value="Chromosome"/>
</dbReference>
<dbReference type="InterPro" id="IPR001460">
    <property type="entry name" value="PCN-bd_Tpept"/>
</dbReference>
<dbReference type="EMBL" id="CP119108">
    <property type="protein sequence ID" value="WEG08707.1"/>
    <property type="molecule type" value="Genomic_DNA"/>
</dbReference>
<dbReference type="Pfam" id="PF05223">
    <property type="entry name" value="MecA_N"/>
    <property type="match status" value="1"/>
</dbReference>
<organism evidence="8 9">
    <name type="scientific">Microbacterium horticulturae</name>
    <dbReference type="NCBI Taxonomy" id="3028316"/>
    <lineage>
        <taxon>Bacteria</taxon>
        <taxon>Bacillati</taxon>
        <taxon>Actinomycetota</taxon>
        <taxon>Actinomycetes</taxon>
        <taxon>Micrococcales</taxon>
        <taxon>Microbacteriaceae</taxon>
        <taxon>Microbacterium</taxon>
    </lineage>
</organism>
<evidence type="ECO:0000259" key="5">
    <source>
        <dbReference type="Pfam" id="PF00905"/>
    </source>
</evidence>
<reference evidence="8 9" key="1">
    <citation type="submission" date="2023-03" db="EMBL/GenBank/DDBJ databases">
        <title>Genome sequence of Microbacterium sp. KACC 23027.</title>
        <authorList>
            <person name="Kim S."/>
            <person name="Heo J."/>
            <person name="Kwon S.-W."/>
        </authorList>
    </citation>
    <scope>NUCLEOTIDE SEQUENCE [LARGE SCALE GENOMIC DNA]</scope>
    <source>
        <strain evidence="8 9">KACC 23027</strain>
    </source>
</reference>
<dbReference type="PANTHER" id="PTHR30627:SF24">
    <property type="entry name" value="PENICILLIN-BINDING PROTEIN 4B"/>
    <property type="match status" value="1"/>
</dbReference>
<keyword evidence="9" id="KW-1185">Reference proteome</keyword>
<evidence type="ECO:0000256" key="4">
    <source>
        <dbReference type="SAM" id="SignalP"/>
    </source>
</evidence>
<dbReference type="RefSeq" id="WP_275278036.1">
    <property type="nucleotide sequence ID" value="NZ_CP119108.1"/>
</dbReference>
<dbReference type="Pfam" id="PF00905">
    <property type="entry name" value="Transpeptidase"/>
    <property type="match status" value="1"/>
</dbReference>
<feature type="chain" id="PRO_5045151193" evidence="4">
    <location>
        <begin position="31"/>
        <end position="625"/>
    </location>
</feature>
<dbReference type="InterPro" id="IPR050515">
    <property type="entry name" value="Beta-lactam/transpept"/>
</dbReference>
<evidence type="ECO:0000256" key="1">
    <source>
        <dbReference type="ARBA" id="ARBA00004370"/>
    </source>
</evidence>
<dbReference type="Gene3D" id="3.40.710.10">
    <property type="entry name" value="DD-peptidase/beta-lactamase superfamily"/>
    <property type="match status" value="1"/>
</dbReference>
<evidence type="ECO:0000313" key="8">
    <source>
        <dbReference type="EMBL" id="WEG08707.1"/>
    </source>
</evidence>
<feature type="signal peptide" evidence="4">
    <location>
        <begin position="1"/>
        <end position="30"/>
    </location>
</feature>
<dbReference type="Pfam" id="PF03717">
    <property type="entry name" value="PBP_dimer"/>
    <property type="match status" value="1"/>
</dbReference>
<dbReference type="SUPFAM" id="SSF56601">
    <property type="entry name" value="beta-lactamase/transpeptidase-like"/>
    <property type="match status" value="1"/>
</dbReference>
<keyword evidence="4" id="KW-0732">Signal</keyword>